<dbReference type="CDD" id="cd02801">
    <property type="entry name" value="DUS_like_FMN"/>
    <property type="match status" value="1"/>
</dbReference>
<keyword evidence="8 9" id="KW-0560">Oxidoreductase</keyword>
<evidence type="ECO:0000256" key="7">
    <source>
        <dbReference type="ARBA" id="ARBA00022884"/>
    </source>
</evidence>
<evidence type="ECO:0000313" key="14">
    <source>
        <dbReference type="EMBL" id="CAA6827143.1"/>
    </source>
</evidence>
<keyword evidence="6 9" id="KW-0521">NADP</keyword>
<comment type="catalytic activity">
    <reaction evidence="9">
        <text>5,6-dihydrouridine(16) in tRNA + NADP(+) = uridine(16) in tRNA + NADPH + H(+)</text>
        <dbReference type="Rhea" id="RHEA:53376"/>
        <dbReference type="Rhea" id="RHEA-COMP:13543"/>
        <dbReference type="Rhea" id="RHEA-COMP:13544"/>
        <dbReference type="ChEBI" id="CHEBI:15378"/>
        <dbReference type="ChEBI" id="CHEBI:57783"/>
        <dbReference type="ChEBI" id="CHEBI:58349"/>
        <dbReference type="ChEBI" id="CHEBI:65315"/>
        <dbReference type="ChEBI" id="CHEBI:74443"/>
    </reaction>
</comment>
<feature type="site" description="Interacts with tRNA" evidence="9">
    <location>
        <position position="282"/>
    </location>
</feature>
<keyword evidence="4 9" id="KW-0288">FMN</keyword>
<keyword evidence="7 9" id="KW-0694">RNA-binding</keyword>
<comment type="function">
    <text evidence="9">Catalyzes the synthesis of 5,6-dihydrouridine (D), a modified base found in the D-loop of most tRNAs, via the reduction of the C5-C6 double bond in target uridines. Specifically modifies U16 in tRNAs.</text>
</comment>
<keyword evidence="2 9" id="KW-0820">tRNA-binding</keyword>
<dbReference type="Pfam" id="PF01207">
    <property type="entry name" value="Dus"/>
    <property type="match status" value="1"/>
</dbReference>
<feature type="active site" description="Proton donor" evidence="9 11">
    <location>
        <position position="98"/>
    </location>
</feature>
<reference evidence="14" key="1">
    <citation type="submission" date="2020-01" db="EMBL/GenBank/DDBJ databases">
        <authorList>
            <person name="Meier V. D."/>
            <person name="Meier V D."/>
        </authorList>
    </citation>
    <scope>NUCLEOTIDE SEQUENCE</scope>
    <source>
        <strain evidence="14">HLG_WM_MAG_08</strain>
    </source>
</reference>
<dbReference type="InterPro" id="IPR013785">
    <property type="entry name" value="Aldolase_TIM"/>
</dbReference>
<dbReference type="GO" id="GO:0010181">
    <property type="term" value="F:FMN binding"/>
    <property type="evidence" value="ECO:0007669"/>
    <property type="project" value="UniProtKB-UniRule"/>
</dbReference>
<evidence type="ECO:0000256" key="12">
    <source>
        <dbReference type="PIRSR" id="PIRSR006621-2"/>
    </source>
</evidence>
<feature type="binding site" evidence="9 12">
    <location>
        <begin position="223"/>
        <end position="224"/>
    </location>
    <ligand>
        <name>FMN</name>
        <dbReference type="ChEBI" id="CHEBI:58210"/>
    </ligand>
</feature>
<dbReference type="AlphaFoldDB" id="A0A6S6UE01"/>
<gene>
    <name evidence="9" type="primary">dusC</name>
    <name evidence="14" type="ORF">HELGO_WM66336</name>
</gene>
<keyword evidence="3 9" id="KW-0285">Flavoprotein</keyword>
<dbReference type="EMBL" id="CACVAV010000440">
    <property type="protein sequence ID" value="CAA6827143.1"/>
    <property type="molecule type" value="Genomic_DNA"/>
</dbReference>
<dbReference type="InterPro" id="IPR001269">
    <property type="entry name" value="DUS_fam"/>
</dbReference>
<sequence length="325" mass="36356">MRIFLAPMEGVVDYTMRDLLTRMGGFDRCVTEFVRITEQRLPARVFRRFCPELENGGKTAAGTPVYVQLLGGNPYYMALNARKAEKVGAPGIDLNFGCPSKTVNRNDGGSALLREPERVHAIVKSVREAVSDDIPVTAKIRLGFNDASLLDDIAGGVAEAGANELCIHARTRLDGYKPPAYWQHIAAIRKKLDIPVVVNGEIWSPQDARKAQLESGCADVMLGRGSLCRPDLARAIRADQDGQIYTALSWEEVLEIMIGYIPALEGGNHKFAPNRVKQWLNYMRREYPEAEVLFQHLKRMKTLEDIKHCLHNWQVPKGEINESGR</sequence>
<dbReference type="PANTHER" id="PTHR11082">
    <property type="entry name" value="TRNA-DIHYDROURIDINE SYNTHASE"/>
    <property type="match status" value="1"/>
</dbReference>
<dbReference type="PANTHER" id="PTHR11082:SF26">
    <property type="entry name" value="TRNA-DIHYDROURIDINE(16) SYNTHASE"/>
    <property type="match status" value="1"/>
</dbReference>
<feature type="site" description="Interacts with tRNA" evidence="9">
    <location>
        <position position="176"/>
    </location>
</feature>
<feature type="site" description="Interacts with tRNA; defines subfamily-specific binding signature" evidence="9">
    <location>
        <position position="298"/>
    </location>
</feature>
<organism evidence="14">
    <name type="scientific">uncultured Thiotrichaceae bacterium</name>
    <dbReference type="NCBI Taxonomy" id="298394"/>
    <lineage>
        <taxon>Bacteria</taxon>
        <taxon>Pseudomonadati</taxon>
        <taxon>Pseudomonadota</taxon>
        <taxon>Gammaproteobacteria</taxon>
        <taxon>Thiotrichales</taxon>
        <taxon>Thiotrichaceae</taxon>
        <taxon>environmental samples</taxon>
    </lineage>
</organism>
<evidence type="ECO:0000256" key="1">
    <source>
        <dbReference type="ARBA" id="ARBA00001917"/>
    </source>
</evidence>
<evidence type="ECO:0000259" key="13">
    <source>
        <dbReference type="Pfam" id="PF01207"/>
    </source>
</evidence>
<comment type="catalytic activity">
    <reaction evidence="9">
        <text>5,6-dihydrouridine(16) in tRNA + NAD(+) = uridine(16) in tRNA + NADH + H(+)</text>
        <dbReference type="Rhea" id="RHEA:53380"/>
        <dbReference type="Rhea" id="RHEA-COMP:13543"/>
        <dbReference type="Rhea" id="RHEA-COMP:13544"/>
        <dbReference type="ChEBI" id="CHEBI:15378"/>
        <dbReference type="ChEBI" id="CHEBI:57540"/>
        <dbReference type="ChEBI" id="CHEBI:57945"/>
        <dbReference type="ChEBI" id="CHEBI:65315"/>
        <dbReference type="ChEBI" id="CHEBI:74443"/>
    </reaction>
</comment>
<dbReference type="PROSITE" id="PS01136">
    <property type="entry name" value="UPF0034"/>
    <property type="match status" value="1"/>
</dbReference>
<evidence type="ECO:0000256" key="10">
    <source>
        <dbReference type="PIRNR" id="PIRNR006621"/>
    </source>
</evidence>
<dbReference type="PIRSF" id="PIRSF006621">
    <property type="entry name" value="Dus"/>
    <property type="match status" value="1"/>
</dbReference>
<feature type="binding site" evidence="9 12">
    <location>
        <position position="68"/>
    </location>
    <ligand>
        <name>FMN</name>
        <dbReference type="ChEBI" id="CHEBI:58210"/>
    </ligand>
</feature>
<feature type="binding site" evidence="12">
    <location>
        <position position="168"/>
    </location>
    <ligand>
        <name>FMN</name>
        <dbReference type="ChEBI" id="CHEBI:58210"/>
    </ligand>
</feature>
<name>A0A6S6UE01_9GAMM</name>
<evidence type="ECO:0000256" key="8">
    <source>
        <dbReference type="ARBA" id="ARBA00023002"/>
    </source>
</evidence>
<keyword evidence="5 9" id="KW-0819">tRNA processing</keyword>
<dbReference type="InterPro" id="IPR042270">
    <property type="entry name" value="DusC_C"/>
</dbReference>
<feature type="site" description="Interacts with tRNA; defines subfamily-specific binding signature" evidence="9">
    <location>
        <position position="277"/>
    </location>
</feature>
<dbReference type="SUPFAM" id="SSF51395">
    <property type="entry name" value="FMN-linked oxidoreductases"/>
    <property type="match status" value="1"/>
</dbReference>
<proteinExistence type="inferred from homology"/>
<dbReference type="HAMAP" id="MF_02043">
    <property type="entry name" value="DusC_subfam"/>
    <property type="match status" value="1"/>
</dbReference>
<feature type="site" description="Interacts with tRNA" evidence="9">
    <location>
        <position position="95"/>
    </location>
</feature>
<evidence type="ECO:0000256" key="11">
    <source>
        <dbReference type="PIRSR" id="PIRSR006621-1"/>
    </source>
</evidence>
<dbReference type="GO" id="GO:0017150">
    <property type="term" value="F:tRNA dihydrouridine synthase activity"/>
    <property type="evidence" value="ECO:0007669"/>
    <property type="project" value="UniProtKB-UniRule"/>
</dbReference>
<evidence type="ECO:0000256" key="9">
    <source>
        <dbReference type="HAMAP-Rule" id="MF_02043"/>
    </source>
</evidence>
<comment type="cofactor">
    <cofactor evidence="1 9 10 12">
        <name>FMN</name>
        <dbReference type="ChEBI" id="CHEBI:58210"/>
    </cofactor>
</comment>
<comment type="similarity">
    <text evidence="10">Belongs to the dus family.</text>
</comment>
<dbReference type="GO" id="GO:0000049">
    <property type="term" value="F:tRNA binding"/>
    <property type="evidence" value="ECO:0007669"/>
    <property type="project" value="UniProtKB-UniRule"/>
</dbReference>
<feature type="site" description="Interacts with tRNA; defines subfamily-specific binding signature" evidence="9">
    <location>
        <position position="275"/>
    </location>
</feature>
<feature type="domain" description="DUS-like FMN-binding" evidence="13">
    <location>
        <begin position="5"/>
        <end position="300"/>
    </location>
</feature>
<comment type="similarity">
    <text evidence="9">Belongs to the Dus family. DusC subfamily.</text>
</comment>
<dbReference type="EC" id="1.3.1.-" evidence="9"/>
<feature type="site" description="Interacts with tRNA; defines subfamily-specific binding signature" evidence="9">
    <location>
        <position position="35"/>
    </location>
</feature>
<evidence type="ECO:0000256" key="4">
    <source>
        <dbReference type="ARBA" id="ARBA00022643"/>
    </source>
</evidence>
<evidence type="ECO:0000256" key="6">
    <source>
        <dbReference type="ARBA" id="ARBA00022857"/>
    </source>
</evidence>
<dbReference type="Gene3D" id="1.20.225.30">
    <property type="entry name" value="Dihydrouridine synthase, C-terminal recognition domain"/>
    <property type="match status" value="1"/>
</dbReference>
<dbReference type="Gene3D" id="3.20.20.70">
    <property type="entry name" value="Aldolase class I"/>
    <property type="match status" value="1"/>
</dbReference>
<dbReference type="GO" id="GO:0050660">
    <property type="term" value="F:flavin adenine dinucleotide binding"/>
    <property type="evidence" value="ECO:0007669"/>
    <property type="project" value="InterPro"/>
</dbReference>
<evidence type="ECO:0000256" key="2">
    <source>
        <dbReference type="ARBA" id="ARBA00022555"/>
    </source>
</evidence>
<dbReference type="InterPro" id="IPR018517">
    <property type="entry name" value="tRNA_hU_synthase_CS"/>
</dbReference>
<keyword evidence="12" id="KW-0547">Nucleotide-binding</keyword>
<evidence type="ECO:0000256" key="3">
    <source>
        <dbReference type="ARBA" id="ARBA00022630"/>
    </source>
</evidence>
<dbReference type="InterPro" id="IPR032886">
    <property type="entry name" value="DusC"/>
</dbReference>
<protein>
    <recommendedName>
        <fullName evidence="9">tRNA-dihydrouridine(16) synthase</fullName>
        <ecNumber evidence="9">1.3.1.-</ecNumber>
    </recommendedName>
    <alternativeName>
        <fullName evidence="9">U16-specific dihydrouridine synthase</fullName>
        <shortName evidence="9">U16-specific Dus</shortName>
    </alternativeName>
    <alternativeName>
        <fullName evidence="9">tRNA-dihydrouridine synthase C</fullName>
    </alternativeName>
</protein>
<evidence type="ECO:0000256" key="5">
    <source>
        <dbReference type="ARBA" id="ARBA00022694"/>
    </source>
</evidence>
<feature type="binding site" evidence="9">
    <location>
        <begin position="199"/>
        <end position="201"/>
    </location>
    <ligand>
        <name>FMN</name>
        <dbReference type="ChEBI" id="CHEBI:58210"/>
    </ligand>
</feature>
<accession>A0A6S6UE01</accession>
<feature type="binding site" evidence="9 12">
    <location>
        <position position="139"/>
    </location>
    <ligand>
        <name>FMN</name>
        <dbReference type="ChEBI" id="CHEBI:58210"/>
    </ligand>
</feature>
<dbReference type="InterPro" id="IPR035587">
    <property type="entry name" value="DUS-like_FMN-bd"/>
</dbReference>